<dbReference type="EMBL" id="BRYA01000086">
    <property type="protein sequence ID" value="GMI38482.1"/>
    <property type="molecule type" value="Genomic_DNA"/>
</dbReference>
<dbReference type="AlphaFoldDB" id="A0A9W7GB04"/>
<proteinExistence type="predicted"/>
<organism evidence="1 2">
    <name type="scientific">Triparma columacea</name>
    <dbReference type="NCBI Taxonomy" id="722753"/>
    <lineage>
        <taxon>Eukaryota</taxon>
        <taxon>Sar</taxon>
        <taxon>Stramenopiles</taxon>
        <taxon>Ochrophyta</taxon>
        <taxon>Bolidophyceae</taxon>
        <taxon>Parmales</taxon>
        <taxon>Triparmaceae</taxon>
        <taxon>Triparma</taxon>
    </lineage>
</organism>
<dbReference type="Proteomes" id="UP001165065">
    <property type="component" value="Unassembled WGS sequence"/>
</dbReference>
<reference evidence="2" key="1">
    <citation type="journal article" date="2023" name="Commun. Biol.">
        <title>Genome analysis of Parmales, the sister group of diatoms, reveals the evolutionary specialization of diatoms from phago-mixotrophs to photoautotrophs.</title>
        <authorList>
            <person name="Ban H."/>
            <person name="Sato S."/>
            <person name="Yoshikawa S."/>
            <person name="Yamada K."/>
            <person name="Nakamura Y."/>
            <person name="Ichinomiya M."/>
            <person name="Sato N."/>
            <person name="Blanc-Mathieu R."/>
            <person name="Endo H."/>
            <person name="Kuwata A."/>
            <person name="Ogata H."/>
        </authorList>
    </citation>
    <scope>NUCLEOTIDE SEQUENCE [LARGE SCALE GENOMIC DNA]</scope>
</reference>
<accession>A0A9W7GB04</accession>
<gene>
    <name evidence="1" type="ORF">TrCOL_g8175</name>
</gene>
<keyword evidence="2" id="KW-1185">Reference proteome</keyword>
<protein>
    <submittedName>
        <fullName evidence="1">Uncharacterized protein</fullName>
    </submittedName>
</protein>
<evidence type="ECO:0000313" key="1">
    <source>
        <dbReference type="EMBL" id="GMI38482.1"/>
    </source>
</evidence>
<name>A0A9W7GB04_9STRA</name>
<sequence>MSQNVAISLLEVAGRIEDGEGVEEEKEDYEFARIYAESELQILSTTLGVVREAKDKETGGKQEEVQVEVQVEVVKEGAMESVD</sequence>
<comment type="caution">
    <text evidence="1">The sequence shown here is derived from an EMBL/GenBank/DDBJ whole genome shotgun (WGS) entry which is preliminary data.</text>
</comment>
<evidence type="ECO:0000313" key="2">
    <source>
        <dbReference type="Proteomes" id="UP001165065"/>
    </source>
</evidence>